<dbReference type="RefSeq" id="WP_155449738.1">
    <property type="nucleotide sequence ID" value="NZ_WNKT01000014.1"/>
</dbReference>
<dbReference type="AlphaFoldDB" id="A0A6N8EEU7"/>
<evidence type="ECO:0000256" key="1">
    <source>
        <dbReference type="SAM" id="Phobius"/>
    </source>
</evidence>
<reference evidence="2 3" key="1">
    <citation type="submission" date="2019-11" db="EMBL/GenBank/DDBJ databases">
        <title>Whole-genome sequence of the anaerobic purple sulfur bacterium Allochromatium palmeri DSM 15591.</title>
        <authorList>
            <person name="Kyndt J.A."/>
            <person name="Meyer T.E."/>
        </authorList>
    </citation>
    <scope>NUCLEOTIDE SEQUENCE [LARGE SCALE GENOMIC DNA]</scope>
    <source>
        <strain evidence="2 3">DSM 15591</strain>
    </source>
</reference>
<sequence length="85" mass="9756">MGKFLTTIGSWLGLVIGLDWLWRSLNIQDPPVVWAFTVVTFLAIGVLGLWLCALWRSILQQRIDDCAEAKKRLEQQILKNRQSSE</sequence>
<organism evidence="2 3">
    <name type="scientific">Allochromatium palmeri</name>
    <dbReference type="NCBI Taxonomy" id="231048"/>
    <lineage>
        <taxon>Bacteria</taxon>
        <taxon>Pseudomonadati</taxon>
        <taxon>Pseudomonadota</taxon>
        <taxon>Gammaproteobacteria</taxon>
        <taxon>Chromatiales</taxon>
        <taxon>Chromatiaceae</taxon>
        <taxon>Allochromatium</taxon>
    </lineage>
</organism>
<keyword evidence="1" id="KW-1133">Transmembrane helix</keyword>
<gene>
    <name evidence="2" type="ORF">GJ668_08600</name>
</gene>
<feature type="transmembrane region" description="Helical" evidence="1">
    <location>
        <begin position="33"/>
        <end position="55"/>
    </location>
</feature>
<name>A0A6N8EEU7_9GAMM</name>
<keyword evidence="1" id="KW-0472">Membrane</keyword>
<dbReference type="EMBL" id="WNKT01000014">
    <property type="protein sequence ID" value="MTW21156.1"/>
    <property type="molecule type" value="Genomic_DNA"/>
</dbReference>
<evidence type="ECO:0000313" key="3">
    <source>
        <dbReference type="Proteomes" id="UP000434044"/>
    </source>
</evidence>
<comment type="caution">
    <text evidence="2">The sequence shown here is derived from an EMBL/GenBank/DDBJ whole genome shotgun (WGS) entry which is preliminary data.</text>
</comment>
<keyword evidence="3" id="KW-1185">Reference proteome</keyword>
<keyword evidence="1" id="KW-0812">Transmembrane</keyword>
<protein>
    <submittedName>
        <fullName evidence="2">Uncharacterized protein</fullName>
    </submittedName>
</protein>
<accession>A0A6N8EEU7</accession>
<proteinExistence type="predicted"/>
<evidence type="ECO:0000313" key="2">
    <source>
        <dbReference type="EMBL" id="MTW21156.1"/>
    </source>
</evidence>
<dbReference type="Proteomes" id="UP000434044">
    <property type="component" value="Unassembled WGS sequence"/>
</dbReference>